<evidence type="ECO:0000313" key="2">
    <source>
        <dbReference type="Proteomes" id="UP000053237"/>
    </source>
</evidence>
<dbReference type="EMBL" id="CAIX01002204">
    <property type="protein sequence ID" value="CCI11796.1"/>
    <property type="molecule type" value="Genomic_DNA"/>
</dbReference>
<protein>
    <submittedName>
        <fullName evidence="1">Uncharacterized protein</fullName>
    </submittedName>
</protein>
<comment type="caution">
    <text evidence="1">The sequence shown here is derived from an EMBL/GenBank/DDBJ whole genome shotgun (WGS) entry which is preliminary data.</text>
</comment>
<dbReference type="Proteomes" id="UP000053237">
    <property type="component" value="Unassembled WGS sequence"/>
</dbReference>
<dbReference type="AlphaFoldDB" id="A0A024FXP0"/>
<gene>
    <name evidence="1" type="ORF">BN9_135000</name>
</gene>
<dbReference type="InParanoid" id="A0A024FXP0"/>
<keyword evidence="2" id="KW-1185">Reference proteome</keyword>
<sequence length="66" mass="7194">MSKEQLLKVIKDGSVVMDKLTKRLAHKPEGSSSGWCEQSRAYWEVKQVQGTCILLSAAGTVIATSN</sequence>
<name>A0A024FXP0_9STRA</name>
<reference evidence="1 2" key="1">
    <citation type="submission" date="2012-05" db="EMBL/GenBank/DDBJ databases">
        <title>Recombination and specialization in a pathogen metapopulation.</title>
        <authorList>
            <person name="Gardiner A."/>
            <person name="Kemen E."/>
            <person name="Schultz-Larsen T."/>
            <person name="MacLean D."/>
            <person name="Van Oosterhout C."/>
            <person name="Jones J.D.G."/>
        </authorList>
    </citation>
    <scope>NUCLEOTIDE SEQUENCE [LARGE SCALE GENOMIC DNA]</scope>
    <source>
        <strain evidence="1 2">Ac Nc2</strain>
    </source>
</reference>
<accession>A0A024FXP0</accession>
<proteinExistence type="predicted"/>
<evidence type="ECO:0000313" key="1">
    <source>
        <dbReference type="EMBL" id="CCI11796.1"/>
    </source>
</evidence>
<organism evidence="1 2">
    <name type="scientific">Albugo candida</name>
    <dbReference type="NCBI Taxonomy" id="65357"/>
    <lineage>
        <taxon>Eukaryota</taxon>
        <taxon>Sar</taxon>
        <taxon>Stramenopiles</taxon>
        <taxon>Oomycota</taxon>
        <taxon>Peronosporomycetes</taxon>
        <taxon>Albuginales</taxon>
        <taxon>Albuginaceae</taxon>
        <taxon>Albugo</taxon>
    </lineage>
</organism>